<organism evidence="2 3">
    <name type="scientific">Cichlidogyrus casuarinus</name>
    <dbReference type="NCBI Taxonomy" id="1844966"/>
    <lineage>
        <taxon>Eukaryota</taxon>
        <taxon>Metazoa</taxon>
        <taxon>Spiralia</taxon>
        <taxon>Lophotrochozoa</taxon>
        <taxon>Platyhelminthes</taxon>
        <taxon>Monogenea</taxon>
        <taxon>Monopisthocotylea</taxon>
        <taxon>Dactylogyridea</taxon>
        <taxon>Ancyrocephalidae</taxon>
        <taxon>Cichlidogyrus</taxon>
    </lineage>
</organism>
<protein>
    <submittedName>
        <fullName evidence="2">Uncharacterized protein</fullName>
    </submittedName>
</protein>
<feature type="compositionally biased region" description="Polar residues" evidence="1">
    <location>
        <begin position="38"/>
        <end position="49"/>
    </location>
</feature>
<feature type="compositionally biased region" description="Basic and acidic residues" evidence="1">
    <location>
        <begin position="104"/>
        <end position="120"/>
    </location>
</feature>
<name>A0ABD2PK85_9PLAT</name>
<evidence type="ECO:0000313" key="3">
    <source>
        <dbReference type="Proteomes" id="UP001626550"/>
    </source>
</evidence>
<feature type="region of interest" description="Disordered" evidence="1">
    <location>
        <begin position="1"/>
        <end position="55"/>
    </location>
</feature>
<dbReference type="Proteomes" id="UP001626550">
    <property type="component" value="Unassembled WGS sequence"/>
</dbReference>
<reference evidence="2 3" key="1">
    <citation type="submission" date="2024-11" db="EMBL/GenBank/DDBJ databases">
        <title>Adaptive evolution of stress response genes in parasites aligns with host niche diversity.</title>
        <authorList>
            <person name="Hahn C."/>
            <person name="Resl P."/>
        </authorList>
    </citation>
    <scope>NUCLEOTIDE SEQUENCE [LARGE SCALE GENOMIC DNA]</scope>
    <source>
        <strain evidence="2">EGGRZ-B1_66</strain>
        <tissue evidence="2">Body</tissue>
    </source>
</reference>
<dbReference type="EMBL" id="JBJKFK010006244">
    <property type="protein sequence ID" value="KAL3307906.1"/>
    <property type="molecule type" value="Genomic_DNA"/>
</dbReference>
<accession>A0ABD2PK85</accession>
<proteinExistence type="predicted"/>
<feature type="compositionally biased region" description="Polar residues" evidence="1">
    <location>
        <begin position="89"/>
        <end position="101"/>
    </location>
</feature>
<evidence type="ECO:0000313" key="2">
    <source>
        <dbReference type="EMBL" id="KAL3307906.1"/>
    </source>
</evidence>
<gene>
    <name evidence="2" type="ORF">Ciccas_013571</name>
</gene>
<sequence>MSKSFSSSFLAEPGGSDGESVIEPISKISSDRLFRGSAPSTTFSASTNPKEQEMSLAELLPDVQDVEITRNYTGASRTEPLEAEPLINPISNCKVVNSEAQPSDGRERRQSAELEFDSSRSRSSKIFRSLRKFSSREKSTESKAKNKAKVKIFEKIFARPKYPKERSYKERSIISRKHSSFYENAEDDAARPVSFYENAFETNLLEVLCPSPS</sequence>
<keyword evidence="3" id="KW-1185">Reference proteome</keyword>
<feature type="region of interest" description="Disordered" evidence="1">
    <location>
        <begin position="70"/>
        <end position="125"/>
    </location>
</feature>
<dbReference type="AlphaFoldDB" id="A0ABD2PK85"/>
<comment type="caution">
    <text evidence="2">The sequence shown here is derived from an EMBL/GenBank/DDBJ whole genome shotgun (WGS) entry which is preliminary data.</text>
</comment>
<evidence type="ECO:0000256" key="1">
    <source>
        <dbReference type="SAM" id="MobiDB-lite"/>
    </source>
</evidence>